<evidence type="ECO:0000256" key="4">
    <source>
        <dbReference type="ARBA" id="ARBA00022989"/>
    </source>
</evidence>
<dbReference type="PANTHER" id="PTHR30509:SF9">
    <property type="entry name" value="MULTIDRUG RESISTANCE PROTEIN MDTO"/>
    <property type="match status" value="1"/>
</dbReference>
<dbReference type="EMBL" id="WHPN01000174">
    <property type="protein sequence ID" value="KAF4409756.1"/>
    <property type="molecule type" value="Genomic_DNA"/>
</dbReference>
<feature type="compositionally biased region" description="Basic and acidic residues" evidence="7">
    <location>
        <begin position="394"/>
        <end position="410"/>
    </location>
</feature>
<keyword evidence="2" id="KW-1003">Cell membrane</keyword>
<feature type="transmembrane region" description="Helical" evidence="8">
    <location>
        <begin position="36"/>
        <end position="67"/>
    </location>
</feature>
<feature type="transmembrane region" description="Helical" evidence="8">
    <location>
        <begin position="418"/>
        <end position="436"/>
    </location>
</feature>
<evidence type="ECO:0000256" key="7">
    <source>
        <dbReference type="SAM" id="MobiDB-lite"/>
    </source>
</evidence>
<comment type="subcellular location">
    <subcellularLocation>
        <location evidence="1">Cell membrane</location>
        <topology evidence="1">Multi-pass membrane protein</topology>
    </subcellularLocation>
</comment>
<feature type="transmembrane region" description="Helical" evidence="8">
    <location>
        <begin position="512"/>
        <end position="533"/>
    </location>
</feature>
<protein>
    <submittedName>
        <fullName evidence="10">FUSC family protein</fullName>
    </submittedName>
</protein>
<evidence type="ECO:0000256" key="1">
    <source>
        <dbReference type="ARBA" id="ARBA00004651"/>
    </source>
</evidence>
<feature type="transmembrane region" description="Helical" evidence="8">
    <location>
        <begin position="442"/>
        <end position="463"/>
    </location>
</feature>
<evidence type="ECO:0000259" key="9">
    <source>
        <dbReference type="Pfam" id="PF13515"/>
    </source>
</evidence>
<feature type="region of interest" description="Disordered" evidence="7">
    <location>
        <begin position="351"/>
        <end position="371"/>
    </location>
</feature>
<proteinExistence type="inferred from homology"/>
<dbReference type="PANTHER" id="PTHR30509">
    <property type="entry name" value="P-HYDROXYBENZOIC ACID EFFLUX PUMP SUBUNIT-RELATED"/>
    <property type="match status" value="1"/>
</dbReference>
<feature type="transmembrane region" description="Helical" evidence="8">
    <location>
        <begin position="475"/>
        <end position="506"/>
    </location>
</feature>
<organism evidence="10 11">
    <name type="scientific">Streptomyces lycii</name>
    <dbReference type="NCBI Taxonomy" id="2654337"/>
    <lineage>
        <taxon>Bacteria</taxon>
        <taxon>Bacillati</taxon>
        <taxon>Actinomycetota</taxon>
        <taxon>Actinomycetes</taxon>
        <taxon>Kitasatosporales</taxon>
        <taxon>Streptomycetaceae</taxon>
        <taxon>Streptomyces</taxon>
    </lineage>
</organism>
<evidence type="ECO:0000256" key="5">
    <source>
        <dbReference type="ARBA" id="ARBA00023136"/>
    </source>
</evidence>
<evidence type="ECO:0000256" key="2">
    <source>
        <dbReference type="ARBA" id="ARBA00022475"/>
    </source>
</evidence>
<dbReference type="InterPro" id="IPR049453">
    <property type="entry name" value="Memb_transporter_dom"/>
</dbReference>
<keyword evidence="11" id="KW-1185">Reference proteome</keyword>
<evidence type="ECO:0000256" key="3">
    <source>
        <dbReference type="ARBA" id="ARBA00022692"/>
    </source>
</evidence>
<evidence type="ECO:0000313" key="11">
    <source>
        <dbReference type="Proteomes" id="UP000621266"/>
    </source>
</evidence>
<feature type="region of interest" description="Disordered" evidence="7">
    <location>
        <begin position="755"/>
        <end position="775"/>
    </location>
</feature>
<name>A0ABQ7FLB8_9ACTN</name>
<evidence type="ECO:0000256" key="6">
    <source>
        <dbReference type="ARBA" id="ARBA00043993"/>
    </source>
</evidence>
<feature type="region of interest" description="Disordered" evidence="7">
    <location>
        <begin position="393"/>
        <end position="412"/>
    </location>
</feature>
<feature type="transmembrane region" description="Helical" evidence="8">
    <location>
        <begin position="104"/>
        <end position="120"/>
    </location>
</feature>
<keyword evidence="4 8" id="KW-1133">Transmembrane helix</keyword>
<feature type="transmembrane region" description="Helical" evidence="8">
    <location>
        <begin position="129"/>
        <end position="148"/>
    </location>
</feature>
<dbReference type="Pfam" id="PF13515">
    <property type="entry name" value="FUSC_2"/>
    <property type="match status" value="1"/>
</dbReference>
<feature type="compositionally biased region" description="Basic and acidic residues" evidence="7">
    <location>
        <begin position="358"/>
        <end position="371"/>
    </location>
</feature>
<evidence type="ECO:0000313" key="10">
    <source>
        <dbReference type="EMBL" id="KAF4409756.1"/>
    </source>
</evidence>
<feature type="transmembrane region" description="Helical" evidence="8">
    <location>
        <begin position="154"/>
        <end position="172"/>
    </location>
</feature>
<accession>A0ABQ7FLB8</accession>
<keyword evidence="5 8" id="KW-0472">Membrane</keyword>
<comment type="similarity">
    <text evidence="6">Belongs to the YccS/YhfK family.</text>
</comment>
<dbReference type="Proteomes" id="UP000621266">
    <property type="component" value="Unassembled WGS sequence"/>
</dbReference>
<feature type="domain" description="Integral membrane bound transporter" evidence="9">
    <location>
        <begin position="428"/>
        <end position="553"/>
    </location>
</feature>
<dbReference type="RefSeq" id="WP_156205445.1">
    <property type="nucleotide sequence ID" value="NZ_WHPN01000174.1"/>
</dbReference>
<comment type="caution">
    <text evidence="10">The sequence shown here is derived from an EMBL/GenBank/DDBJ whole genome shotgun (WGS) entry which is preliminary data.</text>
</comment>
<evidence type="ECO:0000256" key="8">
    <source>
        <dbReference type="SAM" id="Phobius"/>
    </source>
</evidence>
<keyword evidence="3 8" id="KW-0812">Transmembrane</keyword>
<feature type="transmembrane region" description="Helical" evidence="8">
    <location>
        <begin position="545"/>
        <end position="562"/>
    </location>
</feature>
<reference evidence="10 11" key="1">
    <citation type="submission" date="2019-10" db="EMBL/GenBank/DDBJ databases">
        <title>Streptomyces tenebrisbrunneis sp.nov., an endogenous actinomycete isolated from of Lycium ruthenicum.</title>
        <authorList>
            <person name="Ma L."/>
        </authorList>
    </citation>
    <scope>NUCLEOTIDE SEQUENCE [LARGE SCALE GENOMIC DNA]</scope>
    <source>
        <strain evidence="10 11">TRM 66187</strain>
    </source>
</reference>
<gene>
    <name evidence="10" type="ORF">GCU69_07370</name>
</gene>
<sequence>MITSLSALRARLRGRALPLPASDPGLLRLMAGLRTVVSIGLTLLVLVLLGAPVMVQVAGALTALISTVAVSETLLKDQAVTLAFGLPVACAAVAAGTLLAPYRVVADIVFVLVIFAAVYVRRYGQRGKALGMISFQLFFVAQFVHVGAAKLPMLVGVVAVAFGCGALVRFGLLRVTPEQTLSLLMGSFRTRLRQAVGLMVELAGQGRDGAGRERTEKRLRRRIERLHECALMIQGRLEDSTPDARTATSVQRRVAGMEIATERLAAVLLDPDRPPHTPGLTGRLRELYEAVGRDWLQRRTPVGLGYVRDRLLGYRENAGLEGVPAADQEALRAAGELAFSVLGLRVALGTAGSETDEDSPKTRQYREELETEELSLRAEAEPLAMDLADLEGEPGEKAQKEKEEDAEPRGLQRPSTRIAFQVTVGSALAIVSGELLSSQRWYWAVLTCWVVFLGTSSTGEILVKGYRRLAGTVIGVIAGVGLTGLVAGNSGLAFVLVLVFVFAMFYTAPVSYTLMSFFTTAMLGLLFTVLHTYSDEILILRIEETAIGAACGLGAALLVLPVRTSEHTDEQLRTVLERMRDVVEEAVRRLSGDRADGAGGAAGAGGGAGAVDLLDSARELDDALDDLRSAVQPLTHPVSPLRSRSQKARYVVALLDTAAYHVRGLAAVAEQLTGNSRIAPDPRVASAAGRLSRNLRSLTRHLEEPEEEPDSGLLPASDTIGIAVIDHPSRSPVGSRVARHIQRLDEIVIGLAEPLEMPVEGGRKGRKGKQSPPSG</sequence>